<dbReference type="Proteomes" id="UP001148018">
    <property type="component" value="Unassembled WGS sequence"/>
</dbReference>
<dbReference type="EMBL" id="JANIIK010000047">
    <property type="protein sequence ID" value="KAJ3600621.1"/>
    <property type="molecule type" value="Genomic_DNA"/>
</dbReference>
<organism evidence="2 3">
    <name type="scientific">Muraenolepis orangiensis</name>
    <name type="common">Patagonian moray cod</name>
    <dbReference type="NCBI Taxonomy" id="630683"/>
    <lineage>
        <taxon>Eukaryota</taxon>
        <taxon>Metazoa</taxon>
        <taxon>Chordata</taxon>
        <taxon>Craniata</taxon>
        <taxon>Vertebrata</taxon>
        <taxon>Euteleostomi</taxon>
        <taxon>Actinopterygii</taxon>
        <taxon>Neopterygii</taxon>
        <taxon>Teleostei</taxon>
        <taxon>Neoteleostei</taxon>
        <taxon>Acanthomorphata</taxon>
        <taxon>Zeiogadaria</taxon>
        <taxon>Gadariae</taxon>
        <taxon>Gadiformes</taxon>
        <taxon>Muraenolepidoidei</taxon>
        <taxon>Muraenolepididae</taxon>
        <taxon>Muraenolepis</taxon>
    </lineage>
</organism>
<comment type="caution">
    <text evidence="2">The sequence shown here is derived from an EMBL/GenBank/DDBJ whole genome shotgun (WGS) entry which is preliminary data.</text>
</comment>
<evidence type="ECO:0000256" key="1">
    <source>
        <dbReference type="SAM" id="MobiDB-lite"/>
    </source>
</evidence>
<feature type="compositionally biased region" description="Low complexity" evidence="1">
    <location>
        <begin position="19"/>
        <end position="31"/>
    </location>
</feature>
<sequence length="172" mass="18106">MDGLRAPDSGHGSDPAAVPPGGTQLTTLLPLTGPPRAYLDVSPSAGGHPFYGGSSEVAVFTNGRYREHSSPRPGAAGSRDPSAERSHGAGCSSAPCGIMKFVLTMNPQPPMRDNCTAKRNLSLRNGFWVTREPGYTLMTPVKPHPPHVMTCIIHGLGFSPGFVSVRLTKSNT</sequence>
<feature type="region of interest" description="Disordered" evidence="1">
    <location>
        <begin position="65"/>
        <end position="89"/>
    </location>
</feature>
<dbReference type="OrthoDB" id="10418627at2759"/>
<keyword evidence="3" id="KW-1185">Reference proteome</keyword>
<proteinExistence type="predicted"/>
<name>A0A9Q0E5K4_9TELE</name>
<gene>
    <name evidence="2" type="ORF">NHX12_031601</name>
</gene>
<reference evidence="2" key="1">
    <citation type="submission" date="2022-07" db="EMBL/GenBank/DDBJ databases">
        <title>Chromosome-level genome of Muraenolepis orangiensis.</title>
        <authorList>
            <person name="Kim J."/>
        </authorList>
    </citation>
    <scope>NUCLEOTIDE SEQUENCE</scope>
    <source>
        <strain evidence="2">KU_S4_2022</strain>
        <tissue evidence="2">Muscle</tissue>
    </source>
</reference>
<accession>A0A9Q0E5K4</accession>
<evidence type="ECO:0000313" key="2">
    <source>
        <dbReference type="EMBL" id="KAJ3600621.1"/>
    </source>
</evidence>
<protein>
    <submittedName>
        <fullName evidence="2">Uncharacterized protein</fullName>
    </submittedName>
</protein>
<dbReference type="AlphaFoldDB" id="A0A9Q0E5K4"/>
<evidence type="ECO:0000313" key="3">
    <source>
        <dbReference type="Proteomes" id="UP001148018"/>
    </source>
</evidence>
<feature type="region of interest" description="Disordered" evidence="1">
    <location>
        <begin position="1"/>
        <end position="31"/>
    </location>
</feature>